<dbReference type="EMBL" id="CM042013">
    <property type="protein sequence ID" value="KAI3739740.1"/>
    <property type="molecule type" value="Genomic_DNA"/>
</dbReference>
<name>A0ACB9CZL0_CICIN</name>
<protein>
    <submittedName>
        <fullName evidence="1">Uncharacterized protein</fullName>
    </submittedName>
</protein>
<keyword evidence="2" id="KW-1185">Reference proteome</keyword>
<gene>
    <name evidence="1" type="ORF">L2E82_30151</name>
</gene>
<reference evidence="1 2" key="2">
    <citation type="journal article" date="2022" name="Mol. Ecol. Resour.">
        <title>The genomes of chicory, endive, great burdock and yacon provide insights into Asteraceae paleo-polyploidization history and plant inulin production.</title>
        <authorList>
            <person name="Fan W."/>
            <person name="Wang S."/>
            <person name="Wang H."/>
            <person name="Wang A."/>
            <person name="Jiang F."/>
            <person name="Liu H."/>
            <person name="Zhao H."/>
            <person name="Xu D."/>
            <person name="Zhang Y."/>
        </authorList>
    </citation>
    <scope>NUCLEOTIDE SEQUENCE [LARGE SCALE GENOMIC DNA]</scope>
    <source>
        <strain evidence="2">cv. Punajuju</strain>
        <tissue evidence="1">Leaves</tissue>
    </source>
</reference>
<proteinExistence type="predicted"/>
<reference evidence="2" key="1">
    <citation type="journal article" date="2022" name="Mol. Ecol. Resour.">
        <title>The genomes of chicory, endive, great burdock and yacon provide insights into Asteraceae palaeo-polyploidization history and plant inulin production.</title>
        <authorList>
            <person name="Fan W."/>
            <person name="Wang S."/>
            <person name="Wang H."/>
            <person name="Wang A."/>
            <person name="Jiang F."/>
            <person name="Liu H."/>
            <person name="Zhao H."/>
            <person name="Xu D."/>
            <person name="Zhang Y."/>
        </authorList>
    </citation>
    <scope>NUCLEOTIDE SEQUENCE [LARGE SCALE GENOMIC DNA]</scope>
    <source>
        <strain evidence="2">cv. Punajuju</strain>
    </source>
</reference>
<evidence type="ECO:0000313" key="2">
    <source>
        <dbReference type="Proteomes" id="UP001055811"/>
    </source>
</evidence>
<evidence type="ECO:0000313" key="1">
    <source>
        <dbReference type="EMBL" id="KAI3739740.1"/>
    </source>
</evidence>
<comment type="caution">
    <text evidence="1">The sequence shown here is derived from an EMBL/GenBank/DDBJ whole genome shotgun (WGS) entry which is preliminary data.</text>
</comment>
<dbReference type="Proteomes" id="UP001055811">
    <property type="component" value="Linkage Group LG05"/>
</dbReference>
<sequence length="68" mass="8343">MSVESGRSEVFVVAELQWWRQTRRRRLWWRQTRRSRWWLESKKTGEAGLRVSVRSHRLGEVRVTDALF</sequence>
<accession>A0ACB9CZL0</accession>
<organism evidence="1 2">
    <name type="scientific">Cichorium intybus</name>
    <name type="common">Chicory</name>
    <dbReference type="NCBI Taxonomy" id="13427"/>
    <lineage>
        <taxon>Eukaryota</taxon>
        <taxon>Viridiplantae</taxon>
        <taxon>Streptophyta</taxon>
        <taxon>Embryophyta</taxon>
        <taxon>Tracheophyta</taxon>
        <taxon>Spermatophyta</taxon>
        <taxon>Magnoliopsida</taxon>
        <taxon>eudicotyledons</taxon>
        <taxon>Gunneridae</taxon>
        <taxon>Pentapetalae</taxon>
        <taxon>asterids</taxon>
        <taxon>campanulids</taxon>
        <taxon>Asterales</taxon>
        <taxon>Asteraceae</taxon>
        <taxon>Cichorioideae</taxon>
        <taxon>Cichorieae</taxon>
        <taxon>Cichoriinae</taxon>
        <taxon>Cichorium</taxon>
    </lineage>
</organism>